<evidence type="ECO:0000256" key="4">
    <source>
        <dbReference type="ARBA" id="ARBA00022989"/>
    </source>
</evidence>
<keyword evidence="7 8" id="KW-0807">Transducer</keyword>
<dbReference type="Pfam" id="PF08395">
    <property type="entry name" value="7tm_7"/>
    <property type="match status" value="1"/>
</dbReference>
<evidence type="ECO:0000313" key="9">
    <source>
        <dbReference type="EMBL" id="KAJ8983200.1"/>
    </source>
</evidence>
<evidence type="ECO:0000256" key="6">
    <source>
        <dbReference type="ARBA" id="ARBA00023170"/>
    </source>
</evidence>
<evidence type="ECO:0000256" key="1">
    <source>
        <dbReference type="ARBA" id="ARBA00004651"/>
    </source>
</evidence>
<dbReference type="PANTHER" id="PTHR21143:SF104">
    <property type="entry name" value="GUSTATORY RECEPTOR 8A-RELATED"/>
    <property type="match status" value="1"/>
</dbReference>
<evidence type="ECO:0000313" key="10">
    <source>
        <dbReference type="Proteomes" id="UP001162164"/>
    </source>
</evidence>
<accession>A0ABQ9JXX4</accession>
<sequence>MYLTYSRKSIRFLVPILKFSNVLALAPWYNFEKKTVASAKLFKLYAVMIALLTTTWSTYCLTVRLNVRKEIILLNYFLNSMVEITGLVTFLVTVLGSAFWNMDAWHKLIANLSFLEDRNNLNTSNSTDKSVFKNANSIFLMGTFYYIALYIFQYLSSDMPASLSSLVFFFYADFVATNIAYNIVLSITLKYKDLVSMLTDARGCSKNIRKVKQLYLKIDEVIEYFNNIFGLTILGIFAHLFSEALVGMSFTNYNYSHSLILIMMSCMYMLITVFCPVVLTFSCQAAFSESRNILMTCYKLEHDISPISWEAEELARLKYILVNRPPVFLAAGFFELDKRTNLGLLNTITTYFIVVAQYMSQSLS</sequence>
<keyword evidence="10" id="KW-1185">Reference proteome</keyword>
<evidence type="ECO:0000256" key="3">
    <source>
        <dbReference type="ARBA" id="ARBA00022692"/>
    </source>
</evidence>
<keyword evidence="6 8" id="KW-0675">Receptor</keyword>
<comment type="subcellular location">
    <subcellularLocation>
        <location evidence="1 8">Cell membrane</location>
        <topology evidence="1 8">Multi-pass membrane protein</topology>
    </subcellularLocation>
</comment>
<protein>
    <recommendedName>
        <fullName evidence="8">Gustatory receptor</fullName>
    </recommendedName>
</protein>
<feature type="transmembrane region" description="Helical" evidence="8">
    <location>
        <begin position="168"/>
        <end position="189"/>
    </location>
</feature>
<proteinExistence type="inferred from homology"/>
<evidence type="ECO:0000256" key="2">
    <source>
        <dbReference type="ARBA" id="ARBA00022475"/>
    </source>
</evidence>
<comment type="caution">
    <text evidence="8">Lacks conserved residue(s) required for the propagation of feature annotation.</text>
</comment>
<comment type="similarity">
    <text evidence="8">Belongs to the insect chemoreceptor superfamily. Gustatory receptor (GR) family.</text>
</comment>
<evidence type="ECO:0000256" key="7">
    <source>
        <dbReference type="ARBA" id="ARBA00023224"/>
    </source>
</evidence>
<feature type="transmembrane region" description="Helical" evidence="8">
    <location>
        <begin position="258"/>
        <end position="281"/>
    </location>
</feature>
<feature type="transmembrane region" description="Helical" evidence="8">
    <location>
        <begin position="224"/>
        <end position="246"/>
    </location>
</feature>
<name>A0ABQ9JXX4_9CUCU</name>
<keyword evidence="3 8" id="KW-0812">Transmembrane</keyword>
<dbReference type="InterPro" id="IPR013604">
    <property type="entry name" value="7TM_chemorcpt"/>
</dbReference>
<dbReference type="Proteomes" id="UP001162164">
    <property type="component" value="Unassembled WGS sequence"/>
</dbReference>
<keyword evidence="4 8" id="KW-1133">Transmembrane helix</keyword>
<evidence type="ECO:0000256" key="5">
    <source>
        <dbReference type="ARBA" id="ARBA00023136"/>
    </source>
</evidence>
<feature type="transmembrane region" description="Helical" evidence="8">
    <location>
        <begin position="73"/>
        <end position="100"/>
    </location>
</feature>
<feature type="transmembrane region" description="Helical" evidence="8">
    <location>
        <begin position="41"/>
        <end position="61"/>
    </location>
</feature>
<keyword evidence="2 8" id="KW-1003">Cell membrane</keyword>
<keyword evidence="5 8" id="KW-0472">Membrane</keyword>
<organism evidence="9 10">
    <name type="scientific">Molorchus minor</name>
    <dbReference type="NCBI Taxonomy" id="1323400"/>
    <lineage>
        <taxon>Eukaryota</taxon>
        <taxon>Metazoa</taxon>
        <taxon>Ecdysozoa</taxon>
        <taxon>Arthropoda</taxon>
        <taxon>Hexapoda</taxon>
        <taxon>Insecta</taxon>
        <taxon>Pterygota</taxon>
        <taxon>Neoptera</taxon>
        <taxon>Endopterygota</taxon>
        <taxon>Coleoptera</taxon>
        <taxon>Polyphaga</taxon>
        <taxon>Cucujiformia</taxon>
        <taxon>Chrysomeloidea</taxon>
        <taxon>Cerambycidae</taxon>
        <taxon>Lamiinae</taxon>
        <taxon>Monochamini</taxon>
        <taxon>Molorchus</taxon>
    </lineage>
</organism>
<comment type="caution">
    <text evidence="9">The sequence shown here is derived from an EMBL/GenBank/DDBJ whole genome shotgun (WGS) entry which is preliminary data.</text>
</comment>
<feature type="transmembrane region" description="Helical" evidence="8">
    <location>
        <begin position="138"/>
        <end position="156"/>
    </location>
</feature>
<dbReference type="PANTHER" id="PTHR21143">
    <property type="entry name" value="INVERTEBRATE GUSTATORY RECEPTOR"/>
    <property type="match status" value="1"/>
</dbReference>
<gene>
    <name evidence="9" type="ORF">NQ317_016421</name>
</gene>
<dbReference type="EMBL" id="JAPWTJ010000089">
    <property type="protein sequence ID" value="KAJ8983200.1"/>
    <property type="molecule type" value="Genomic_DNA"/>
</dbReference>
<reference evidence="9" key="1">
    <citation type="journal article" date="2023" name="Insect Mol. Biol.">
        <title>Genome sequencing provides insights into the evolution of gene families encoding plant cell wall-degrading enzymes in longhorned beetles.</title>
        <authorList>
            <person name="Shin N.R."/>
            <person name="Okamura Y."/>
            <person name="Kirsch R."/>
            <person name="Pauchet Y."/>
        </authorList>
    </citation>
    <scope>NUCLEOTIDE SEQUENCE</scope>
    <source>
        <strain evidence="9">MMC_N1</strain>
    </source>
</reference>
<evidence type="ECO:0000256" key="8">
    <source>
        <dbReference type="RuleBase" id="RU363108"/>
    </source>
</evidence>
<comment type="function">
    <text evidence="8">Gustatory receptor which mediates acceptance or avoidance behavior, depending on its substrates.</text>
</comment>